<protein>
    <recommendedName>
        <fullName evidence="3">Metal-binding protein</fullName>
    </recommendedName>
</protein>
<dbReference type="Pfam" id="PF02620">
    <property type="entry name" value="YceD"/>
    <property type="match status" value="1"/>
</dbReference>
<accession>A0A1E5Q406</accession>
<name>A0A1E5Q406_9PROT</name>
<sequence>MSKISPQDQNVIVPEWSRIVRVDKLGAQLYSQDIKANADELRALTRRLKVDEVENVSAHVSVQLMTSGDVLVKASFQARVTQTCGVTLEPIVSDISSDFKVTYTENGMLSEASEEEEIVGLVDDFDPPEELVDGKIDIAEAVIEHLALELDPFPRVKGATFDGYSSGSWTENEPITEKKNPFEVLAQLKVAPKSST</sequence>
<dbReference type="InterPro" id="IPR003772">
    <property type="entry name" value="YceD"/>
</dbReference>
<reference evidence="2" key="1">
    <citation type="submission" date="2016-07" db="EMBL/GenBank/DDBJ databases">
        <authorList>
            <person name="Florea S."/>
            <person name="Webb J.S."/>
            <person name="Jaromczyk J."/>
            <person name="Schardl C.L."/>
        </authorList>
    </citation>
    <scope>NUCLEOTIDE SEQUENCE [LARGE SCALE GENOMIC DNA]</scope>
    <source>
        <strain evidence="2">MV-1</strain>
    </source>
</reference>
<evidence type="ECO:0008006" key="3">
    <source>
        <dbReference type="Google" id="ProtNLM"/>
    </source>
</evidence>
<comment type="caution">
    <text evidence="1">The sequence shown here is derived from an EMBL/GenBank/DDBJ whole genome shotgun (WGS) entry which is preliminary data.</text>
</comment>
<evidence type="ECO:0000313" key="2">
    <source>
        <dbReference type="Proteomes" id="UP000095347"/>
    </source>
</evidence>
<dbReference type="EMBL" id="MCGG01000067">
    <property type="protein sequence ID" value="OEJ64618.1"/>
    <property type="molecule type" value="Genomic_DNA"/>
</dbReference>
<proteinExistence type="predicted"/>
<dbReference type="Proteomes" id="UP000095347">
    <property type="component" value="Unassembled WGS sequence"/>
</dbReference>
<dbReference type="AlphaFoldDB" id="A0A1E5Q406"/>
<keyword evidence="2" id="KW-1185">Reference proteome</keyword>
<dbReference type="RefSeq" id="WP_069959120.1">
    <property type="nucleotide sequence ID" value="NZ_MCGG01000067.1"/>
</dbReference>
<gene>
    <name evidence="1" type="ORF">BEN30_00540</name>
</gene>
<dbReference type="STRING" id="28181.BEN30_00540"/>
<organism evidence="1 2">
    <name type="scientific">Magnetovibrio blakemorei</name>
    <dbReference type="NCBI Taxonomy" id="28181"/>
    <lineage>
        <taxon>Bacteria</taxon>
        <taxon>Pseudomonadati</taxon>
        <taxon>Pseudomonadota</taxon>
        <taxon>Alphaproteobacteria</taxon>
        <taxon>Rhodospirillales</taxon>
        <taxon>Magnetovibrionaceae</taxon>
        <taxon>Magnetovibrio</taxon>
    </lineage>
</organism>
<evidence type="ECO:0000313" key="1">
    <source>
        <dbReference type="EMBL" id="OEJ64618.1"/>
    </source>
</evidence>